<name>A0A0J7JYN2_LASNI</name>
<evidence type="ECO:0000313" key="2">
    <source>
        <dbReference type="Proteomes" id="UP000036403"/>
    </source>
</evidence>
<sequence length="68" mass="8077">MYVAGLLNNCEETWKYLKGFDILGLTETWIDGWKKAGRKLKEECQINSDGTVRRQEEKIRKEEQKEEL</sequence>
<dbReference type="AlphaFoldDB" id="A0A0J7JYN2"/>
<protein>
    <submittedName>
        <fullName evidence="1">Uncharacterized protein</fullName>
    </submittedName>
</protein>
<organism evidence="1 2">
    <name type="scientific">Lasius niger</name>
    <name type="common">Black garden ant</name>
    <dbReference type="NCBI Taxonomy" id="67767"/>
    <lineage>
        <taxon>Eukaryota</taxon>
        <taxon>Metazoa</taxon>
        <taxon>Ecdysozoa</taxon>
        <taxon>Arthropoda</taxon>
        <taxon>Hexapoda</taxon>
        <taxon>Insecta</taxon>
        <taxon>Pterygota</taxon>
        <taxon>Neoptera</taxon>
        <taxon>Endopterygota</taxon>
        <taxon>Hymenoptera</taxon>
        <taxon>Apocrita</taxon>
        <taxon>Aculeata</taxon>
        <taxon>Formicoidea</taxon>
        <taxon>Formicidae</taxon>
        <taxon>Formicinae</taxon>
        <taxon>Lasius</taxon>
        <taxon>Lasius</taxon>
    </lineage>
</organism>
<dbReference type="OrthoDB" id="7701337at2759"/>
<evidence type="ECO:0000313" key="1">
    <source>
        <dbReference type="EMBL" id="KMQ83192.1"/>
    </source>
</evidence>
<comment type="caution">
    <text evidence="1">The sequence shown here is derived from an EMBL/GenBank/DDBJ whole genome shotgun (WGS) entry which is preliminary data.</text>
</comment>
<dbReference type="PaxDb" id="67767-A0A0J7JYN2"/>
<dbReference type="Proteomes" id="UP000036403">
    <property type="component" value="Unassembled WGS sequence"/>
</dbReference>
<keyword evidence="2" id="KW-1185">Reference proteome</keyword>
<reference evidence="1 2" key="1">
    <citation type="submission" date="2015-04" db="EMBL/GenBank/DDBJ databases">
        <title>Lasius niger genome sequencing.</title>
        <authorList>
            <person name="Konorov E.A."/>
            <person name="Nikitin M.A."/>
            <person name="Kirill M.V."/>
            <person name="Chang P."/>
        </authorList>
    </citation>
    <scope>NUCLEOTIDE SEQUENCE [LARGE SCALE GENOMIC DNA]</scope>
    <source>
        <tissue evidence="1">Whole</tissue>
    </source>
</reference>
<gene>
    <name evidence="1" type="ORF">RF55_20672</name>
</gene>
<dbReference type="EMBL" id="LBMM01020881">
    <property type="protein sequence ID" value="KMQ83192.1"/>
    <property type="molecule type" value="Genomic_DNA"/>
</dbReference>
<proteinExistence type="predicted"/>
<accession>A0A0J7JYN2</accession>